<reference evidence="1" key="1">
    <citation type="submission" date="2018-03" db="EMBL/GenBank/DDBJ databases">
        <title>Twenty-four Novel Viral Genomes identified from the Dushanzi Mud Volcanic Sediment in Xinjiang, China.</title>
        <authorList>
            <person name="Han L."/>
        </authorList>
    </citation>
    <scope>NUCLEOTIDE SEQUENCE</scope>
</reference>
<organism evidence="1">
    <name type="scientific">Gokushovirinae environmental samples</name>
    <dbReference type="NCBI Taxonomy" id="1478972"/>
    <lineage>
        <taxon>Viruses</taxon>
        <taxon>Monodnaviria</taxon>
        <taxon>Sangervirae</taxon>
        <taxon>Phixviricota</taxon>
        <taxon>Malgrandaviricetes</taxon>
        <taxon>Petitvirales</taxon>
        <taxon>Microviridae</taxon>
        <taxon>environmental samples</taxon>
    </lineage>
</organism>
<dbReference type="Pfam" id="PF20577">
    <property type="entry name" value="Phage_ORF5"/>
    <property type="match status" value="1"/>
</dbReference>
<dbReference type="InterPro" id="IPR046781">
    <property type="entry name" value="Phage_ORF5"/>
</dbReference>
<accession>A0A2R3UAD2</accession>
<proteinExistence type="predicted"/>
<dbReference type="EMBL" id="MH029522">
    <property type="protein sequence ID" value="AVQ10215.1"/>
    <property type="molecule type" value="Genomic_DNA"/>
</dbReference>
<protein>
    <submittedName>
        <fullName evidence="1">DNA binding protein VP5</fullName>
    </submittedName>
</protein>
<evidence type="ECO:0000313" key="1">
    <source>
        <dbReference type="EMBL" id="AVQ10215.1"/>
    </source>
</evidence>
<sequence>MAKFVICSVMDNAVAAFMQPFFAKSVGEARRSFRDAVGDPKMEFNKHPEDYHLYQFGTWDDIGRFDLLAEPEKLASATDYSDVT</sequence>
<name>A0A2R3UAD2_9VIRU</name>